<keyword evidence="9" id="KW-1185">Reference proteome</keyword>
<dbReference type="AlphaFoldDB" id="A0A2I4F5T6"/>
<dbReference type="Gene3D" id="3.30.430.20">
    <property type="entry name" value="Gnk2 domain, C-X8-C-X2-C motif"/>
    <property type="match status" value="2"/>
</dbReference>
<dbReference type="GO" id="GO:0005886">
    <property type="term" value="C:plasma membrane"/>
    <property type="evidence" value="ECO:0007669"/>
    <property type="project" value="UniProtKB-SubCell"/>
</dbReference>
<dbReference type="InterPro" id="IPR002902">
    <property type="entry name" value="GNK2"/>
</dbReference>
<dbReference type="Pfam" id="PF01657">
    <property type="entry name" value="Stress-antifung"/>
    <property type="match status" value="2"/>
</dbReference>
<evidence type="ECO:0000256" key="4">
    <source>
        <dbReference type="ARBA" id="ARBA00022737"/>
    </source>
</evidence>
<evidence type="ECO:0000256" key="5">
    <source>
        <dbReference type="ARBA" id="ARBA00022949"/>
    </source>
</evidence>
<dbReference type="GO" id="GO:0010497">
    <property type="term" value="P:plasmodesmata-mediated intercellular transport"/>
    <property type="evidence" value="ECO:0000318"/>
    <property type="project" value="GO_Central"/>
</dbReference>
<dbReference type="RefSeq" id="XP_018827013.2">
    <property type="nucleotide sequence ID" value="XM_018971468.2"/>
</dbReference>
<proteinExistence type="inferred from homology"/>
<dbReference type="Gramene" id="Jr11_09750_p1">
    <property type="protein sequence ID" value="cds.Jr11_09750_p1"/>
    <property type="gene ID" value="Jr11_09750"/>
</dbReference>
<keyword evidence="5" id="KW-0965">Cell junction</keyword>
<comment type="similarity">
    <text evidence="8">Belongs to the cysteine-rich repeat secretory protein family. Plasmodesmata-located proteins (PDLD) subfamily.</text>
</comment>
<dbReference type="Proteomes" id="UP000235220">
    <property type="component" value="Chromosome 11"/>
</dbReference>
<evidence type="ECO:0000256" key="7">
    <source>
        <dbReference type="ARBA" id="ARBA00024184"/>
    </source>
</evidence>
<keyword evidence="3" id="KW-0732">Signal</keyword>
<dbReference type="FunFam" id="3.30.430.20:FF:000008">
    <property type="entry name" value="cysteine-rich repeat secretory protein 3"/>
    <property type="match status" value="1"/>
</dbReference>
<organism evidence="9 10">
    <name type="scientific">Juglans regia</name>
    <name type="common">English walnut</name>
    <dbReference type="NCBI Taxonomy" id="51240"/>
    <lineage>
        <taxon>Eukaryota</taxon>
        <taxon>Viridiplantae</taxon>
        <taxon>Streptophyta</taxon>
        <taxon>Embryophyta</taxon>
        <taxon>Tracheophyta</taxon>
        <taxon>Spermatophyta</taxon>
        <taxon>Magnoliopsida</taxon>
        <taxon>eudicotyledons</taxon>
        <taxon>Gunneridae</taxon>
        <taxon>Pentapetalae</taxon>
        <taxon>rosids</taxon>
        <taxon>fabids</taxon>
        <taxon>Fagales</taxon>
        <taxon>Juglandaceae</taxon>
        <taxon>Juglans</taxon>
    </lineage>
</organism>
<dbReference type="GO" id="GO:0046739">
    <property type="term" value="P:transport of virus in multicellular host"/>
    <property type="evidence" value="ECO:0000318"/>
    <property type="project" value="GO_Central"/>
</dbReference>
<keyword evidence="4" id="KW-0677">Repeat</keyword>
<dbReference type="PANTHER" id="PTHR32080">
    <property type="entry name" value="ANTIFUNGAL PROTEIN GINKBILOBIN-2-LIKE"/>
    <property type="match status" value="1"/>
</dbReference>
<dbReference type="OrthoDB" id="1715309at2759"/>
<reference evidence="10" key="1">
    <citation type="submission" date="2025-08" db="UniProtKB">
        <authorList>
            <consortium name="RefSeq"/>
        </authorList>
    </citation>
    <scope>IDENTIFICATION</scope>
    <source>
        <tissue evidence="10">Leaves</tissue>
    </source>
</reference>
<accession>A0A2I4F5T6</accession>
<evidence type="ECO:0000313" key="10">
    <source>
        <dbReference type="RefSeq" id="XP_018827013.2"/>
    </source>
</evidence>
<protein>
    <submittedName>
        <fullName evidence="10">Plasmodesmata-located protein 2-like isoform X1</fullName>
    </submittedName>
</protein>
<dbReference type="CDD" id="cd23509">
    <property type="entry name" value="Gnk2-like"/>
    <property type="match status" value="2"/>
</dbReference>
<evidence type="ECO:0000256" key="3">
    <source>
        <dbReference type="ARBA" id="ARBA00022729"/>
    </source>
</evidence>
<evidence type="ECO:0000256" key="2">
    <source>
        <dbReference type="ARBA" id="ARBA00022581"/>
    </source>
</evidence>
<comment type="subcellular location">
    <subcellularLocation>
        <location evidence="7">Cell junction</location>
        <location evidence="7">Plasmodesma</location>
    </subcellularLocation>
    <subcellularLocation>
        <location evidence="1">Cell membrane</location>
        <topology evidence="1">Single-pass type I membrane protein</topology>
    </subcellularLocation>
</comment>
<evidence type="ECO:0000256" key="6">
    <source>
        <dbReference type="ARBA" id="ARBA00023157"/>
    </source>
</evidence>
<dbReference type="PROSITE" id="PS51473">
    <property type="entry name" value="GNK2"/>
    <property type="match status" value="2"/>
</dbReference>
<keyword evidence="2" id="KW-0945">Host-virus interaction</keyword>
<keyword evidence="6" id="KW-1015">Disulfide bond</keyword>
<name>A0A2I4F5T6_JUGRE</name>
<dbReference type="KEGG" id="jre:108995837"/>
<dbReference type="STRING" id="51240.A0A2I4F5T6"/>
<evidence type="ECO:0000256" key="8">
    <source>
        <dbReference type="ARBA" id="ARBA00038393"/>
    </source>
</evidence>
<dbReference type="GO" id="GO:0009506">
    <property type="term" value="C:plasmodesma"/>
    <property type="evidence" value="ECO:0000318"/>
    <property type="project" value="GO_Central"/>
</dbReference>
<sequence length="292" mass="31684">MDSTLISFSLPSNSLLLILHLALFLPSVRPFSDYSTLVYKNCASQTITDPTKSYTEALSALFHELLAQSSQSKFFKTVEMYNEMAISGLFQCRGDISDEECYDCVNALSQISNSLCSQSMAARIQLLGCYTQYEADGFQQTSTSKTNLLFKNCGKSDHGVAVSFAEIRDAAFAATESGVVSGNGFYTSSYDKVQVMAQCEGDLGDCDCGECVSNAVQIAQEECGSSVAGEIYFDKCFMSYSYSPDGLTDQNGRGNNNNNLKTTAIVVGGAAAIFFGFIFLLCIKSWGKKDDD</sequence>
<dbReference type="InterPro" id="IPR051378">
    <property type="entry name" value="Cell2Cell_Antifungal"/>
</dbReference>
<evidence type="ECO:0000313" key="9">
    <source>
        <dbReference type="Proteomes" id="UP000235220"/>
    </source>
</evidence>
<evidence type="ECO:0000256" key="1">
    <source>
        <dbReference type="ARBA" id="ARBA00004251"/>
    </source>
</evidence>
<gene>
    <name evidence="10" type="primary">LOC108995837</name>
</gene>
<dbReference type="PANTHER" id="PTHR32080:SF6">
    <property type="entry name" value="PLASMODESMATA-LOCATED PROTEIN 4"/>
    <property type="match status" value="1"/>
</dbReference>
<dbReference type="GeneID" id="108995837"/>
<dbReference type="InterPro" id="IPR038408">
    <property type="entry name" value="GNK2_sf"/>
</dbReference>